<dbReference type="EMBL" id="UGUY01000001">
    <property type="protein sequence ID" value="SUD66831.1"/>
    <property type="molecule type" value="Genomic_DNA"/>
</dbReference>
<accession>A0A379KFT1</accession>
<feature type="region of interest" description="Disordered" evidence="1">
    <location>
        <begin position="656"/>
        <end position="675"/>
    </location>
</feature>
<reference evidence="3 4" key="1">
    <citation type="submission" date="2018-06" db="EMBL/GenBank/DDBJ databases">
        <authorList>
            <consortium name="Pathogen Informatics"/>
            <person name="Doyle S."/>
        </authorList>
    </citation>
    <scope>NUCLEOTIDE SEQUENCE [LARGE SCALE GENOMIC DNA]</scope>
    <source>
        <strain evidence="3 4">NCTC7914</strain>
    </source>
</reference>
<name>A0A379KFT1_PSEPU</name>
<gene>
    <name evidence="3" type="ORF">NCTC7914_00894</name>
</gene>
<organism evidence="3 4">
    <name type="scientific">Pseudomonas putida</name>
    <name type="common">Arthrobacter siderocapsulatus</name>
    <dbReference type="NCBI Taxonomy" id="303"/>
    <lineage>
        <taxon>Bacteria</taxon>
        <taxon>Pseudomonadati</taxon>
        <taxon>Pseudomonadota</taxon>
        <taxon>Gammaproteobacteria</taxon>
        <taxon>Pseudomonadales</taxon>
        <taxon>Pseudomonadaceae</taxon>
        <taxon>Pseudomonas</taxon>
    </lineage>
</organism>
<dbReference type="Pfam" id="PF13226">
    <property type="entry name" value="DUF4034"/>
    <property type="match status" value="1"/>
</dbReference>
<evidence type="ECO:0000313" key="3">
    <source>
        <dbReference type="EMBL" id="SUD66831.1"/>
    </source>
</evidence>
<evidence type="ECO:0000259" key="2">
    <source>
        <dbReference type="Pfam" id="PF13226"/>
    </source>
</evidence>
<feature type="domain" description="DUF4034" evidence="2">
    <location>
        <begin position="8"/>
        <end position="274"/>
    </location>
</feature>
<dbReference type="Proteomes" id="UP000254602">
    <property type="component" value="Unassembled WGS sequence"/>
</dbReference>
<evidence type="ECO:0000313" key="4">
    <source>
        <dbReference type="Proteomes" id="UP000254602"/>
    </source>
</evidence>
<sequence length="675" mass="75641">MQTLIRTRQQILERVKAKEFAELNHFFDNLQAQWRQARPGECPAYLEAVQGHMLVDWDVEGSKALTQRLKAWIHACPKAYHPQVAMGFHCFNRACRIRGTVAANEVSAARWLAAEQACEMAAGHFLRAIERCAQPVAAAIGMLQISAHFREPGWLVELFHGRPARFRPSAHADVEVQEAAAPLLVKYGLAPLVELPQVLPSCLSARLPAEQEPARDYWLRHALNWFPGCFEVVEAYASYLTPRWGGSYEAIDAVASGPLCRGWPETLRNAIRWLALEDQFRLPPADQVQQVTAWQRVFERWMQRELRPKERATLMARRGAFRRFSLKDYPGAMHDFVASVALYPDHGFVPAIGEPFYSFVCLVVTHGVQDDAQSLRIAIERLSENRRQAAACALRSVGHQFGLWGFRQCAEQARIWLHAAVKRQCGREGLGFDVLEVARLLWAAKYYEAAYFLYRQCAECKLPDAAAALYALHCGRLEGTPEHYIDSGAAAHWLLCAAQAGSQMAKYDLACQRMRNDQNLSERSAMLAVRRLLLDCLGNEALDAQARLQLAILQRQFGDPRERAEAVAYLLDLVHYPDCAIAGRASAELGLAWMHGHGTRKPSRFAAIEWANRAAALQPGDSAIEGIQARIRNSHNLFRTLFTVCGATLFRGDLHASELPPKPSSQAPGRLRAPA</sequence>
<protein>
    <submittedName>
        <fullName evidence="3">Sel1 domain-containing protein</fullName>
    </submittedName>
</protein>
<dbReference type="RefSeq" id="WP_115273309.1">
    <property type="nucleotide sequence ID" value="NZ_UGUY01000001.1"/>
</dbReference>
<evidence type="ECO:0000256" key="1">
    <source>
        <dbReference type="SAM" id="MobiDB-lite"/>
    </source>
</evidence>
<dbReference type="AlphaFoldDB" id="A0A379KFT1"/>
<proteinExistence type="predicted"/>
<dbReference type="InterPro" id="IPR025115">
    <property type="entry name" value="DUF4034"/>
</dbReference>